<keyword evidence="7" id="KW-0548">Nucleotidyltransferase</keyword>
<feature type="compositionally biased region" description="Low complexity" evidence="21">
    <location>
        <begin position="1609"/>
        <end position="1626"/>
    </location>
</feature>
<evidence type="ECO:0000256" key="2">
    <source>
        <dbReference type="ARBA" id="ARBA00010879"/>
    </source>
</evidence>
<dbReference type="PROSITE" id="PS50994">
    <property type="entry name" value="INTEGRASE"/>
    <property type="match status" value="1"/>
</dbReference>
<keyword evidence="12" id="KW-0378">Hydrolase</keyword>
<keyword evidence="17" id="KW-0238">DNA-binding</keyword>
<dbReference type="FunFam" id="1.10.340.70:FF:000001">
    <property type="entry name" value="Retrovirus-related Pol polyprotein from transposon gypsy-like Protein"/>
    <property type="match status" value="1"/>
</dbReference>
<evidence type="ECO:0000313" key="28">
    <source>
        <dbReference type="Proteomes" id="UP000018467"/>
    </source>
</evidence>
<dbReference type="GO" id="GO:0003964">
    <property type="term" value="F:RNA-directed DNA polymerase activity"/>
    <property type="evidence" value="ECO:0007669"/>
    <property type="project" value="UniProtKB-KW"/>
</dbReference>
<evidence type="ECO:0000256" key="5">
    <source>
        <dbReference type="ARBA" id="ARBA00022670"/>
    </source>
</evidence>
<dbReference type="Gene3D" id="3.10.10.10">
    <property type="entry name" value="HIV Type 1 Reverse Transcriptase, subunit A, domain 1"/>
    <property type="match status" value="1"/>
</dbReference>
<keyword evidence="11" id="KW-0255">Endonuclease</keyword>
<dbReference type="Pfam" id="PF17921">
    <property type="entry name" value="Integrase_H2C2"/>
    <property type="match status" value="1"/>
</dbReference>
<accession>A0A3B1KAR8</accession>
<dbReference type="Pfam" id="PF17917">
    <property type="entry name" value="RT_RNaseH"/>
    <property type="match status" value="1"/>
</dbReference>
<proteinExistence type="inferred from homology"/>
<evidence type="ECO:0000256" key="12">
    <source>
        <dbReference type="ARBA" id="ARBA00022801"/>
    </source>
</evidence>
<dbReference type="InterPro" id="IPR001878">
    <property type="entry name" value="Znf_CCHC"/>
</dbReference>
<sequence length="1660" mass="184652">MILFLFSTDFDFCLLPCVGLPCMTWTVYCALDFCLICDTAFPCMNSGLSSVYGMVSLHCAFLVLTLFLLTTPVYSITLIKVILLYLHQSPSCLALTRYSAVMTETADTESIKSGLANQGRLLGQHQQTLAGVTQAVDELARHQVNQQQQLAEIMSHLRGLSTQNPSPVVSPVASPNKTTTPFFAVCKPEVYDGNTEKCNGFLLQCSVFFSNSPPASDKAKIGFIISRLSGKALDWATAIWENISESSYDTFLSIFRSVFDHTRYGQSSGELLISLKQGKLSVAAFALEFRTLAASSGWNDPALISMFRHGLNPEIQRELACKDDSLTLDQLIALSIRLDQLLSRKPKAVSHTPVVRPAQLQSGNPVPESVPAPSSEPMDITRSRLSVAERQRRMRLHLCLYCGGPGHLRANCELRPNSAQASALGQRVESTPRANAVCTPVSELKEKCFMLPVIITTPTDVFCVSALVDSGSEGNFISLDLVEKHAIPTKVLPKSISIHAIDGKTVRSKPVTLQTLPLTLQASALHVEQLSLYVLPRTEHPLVLGAPWLKTHDPVISWSLGDITAWSPFCRENCLSLNSLSLQSTSVESPNSVDTPAIPSEYHDFSDVFSKAKATELPPHRPYDCSIDLIEGSVLPKARVYPLSRDEEKAMEEYVSEALAQGFIRPSKSPVGSGFFFVKKKDGGLRPCIDYRGLNDITKKFAYPLPLIPAALEQLRNAVYFTKLDLRSAYNLIRIREGDEWKTAFSTTNGHYEYLVMSYGLANAPAIFQSFMNDIFRDLINHSVVLFIDDILIYSPDLPTHIQHVRQVLQRLREHSLFAKAEKCEFHTQRVKFLGYVISSSGVLMDDEKVTAVTNWPVPQTIKELQRFLGFANFYRRFIRNFSSIAAPLTALTKGAAKILKWSTEADRAFSELKAAFTSAPVLRHPNPEFPFVVEVDASESGVGAVLSQRSGSPPKLFPVAFFSRKLSPAERNYGIGDRELLAVKLALEEWRHWLEGSVHPFTVYTDHKNLEYLRTAKRLNPRQARWSLFFSRFNFSISFRPGNRNTKADALSRVYSTVDSASQPQEAERILPPSVQIAAIQWELDDQIRQSNANQPNSEDCPQGKTFVPVQFRDRLITWAHSALTSGHPGVTRTLQLLSARYWWDSMRADVHSFVTSCSVCAQCKTPKTLPAGKLLPLPVPERPWSHIAVDFVTDLPVSEGYTTVLTVVDRFSRGVKFIPFPALPTAFQTAQAIYMHVFRHFGIPEDILSDRGPQFTSRVWKAFFEHLGVHVSLTSGFHPTCNGQCERVNQELGKFLRTYCFKHPTDWSQYLIWAEIAQNSLVNTTSGLTPFQCVLGFQPPLAPWTAVSTDVPAVDEWMKRSEQVWEDTHRRVSEVLRVYKERADKHRGDSPDYQPGDRVWLSTRDFRFEGSCRKLLPKFIGPLKILSRINEVTYKVELPPQYRINNSFHVSLLKPMVPGPLADAAPADVPPAAVEGEGSSTYAVREVLDSRRRGGVLQYLIDWEGYGPEERCWVAAKDVLDPALLVEFHARFPGKPAPRPRGRPKRPPTSSAPTRRVSRSGEPRLSGTSAPTPAPPAGTPCPPGGRRRGRPRSASAPGPQGEGTVMSGAESTSVSPTSSSICDSHSNNYNTQNAPLHDTTHTPDHMTRHMTPPGSPEY</sequence>
<dbReference type="GO" id="GO:0015074">
    <property type="term" value="P:DNA integration"/>
    <property type="evidence" value="ECO:0007669"/>
    <property type="project" value="UniProtKB-KW"/>
</dbReference>
<dbReference type="InterPro" id="IPR012337">
    <property type="entry name" value="RNaseH-like_sf"/>
</dbReference>
<dbReference type="InParanoid" id="A0A3B1KAR8"/>
<dbReference type="InterPro" id="IPR000477">
    <property type="entry name" value="RT_dom"/>
</dbReference>
<keyword evidence="22" id="KW-1133">Transmembrane helix</keyword>
<evidence type="ECO:0000256" key="18">
    <source>
        <dbReference type="ARBA" id="ARBA00023172"/>
    </source>
</evidence>
<dbReference type="CDD" id="cd09274">
    <property type="entry name" value="RNase_HI_RT_Ty3"/>
    <property type="match status" value="1"/>
</dbReference>
<dbReference type="Pfam" id="PF08284">
    <property type="entry name" value="RVP_2"/>
    <property type="match status" value="1"/>
</dbReference>
<dbReference type="PROSITE" id="PS50878">
    <property type="entry name" value="RT_POL"/>
    <property type="match status" value="1"/>
</dbReference>
<dbReference type="GO" id="GO:0004190">
    <property type="term" value="F:aspartic-type endopeptidase activity"/>
    <property type="evidence" value="ECO:0007669"/>
    <property type="project" value="UniProtKB-KW"/>
</dbReference>
<dbReference type="Gene3D" id="2.40.50.40">
    <property type="match status" value="1"/>
</dbReference>
<dbReference type="EC" id="2.7.7.49" evidence="4"/>
<dbReference type="InterPro" id="IPR021109">
    <property type="entry name" value="Peptidase_aspartic_dom_sf"/>
</dbReference>
<dbReference type="SUPFAM" id="SSF54160">
    <property type="entry name" value="Chromo domain-like"/>
    <property type="match status" value="1"/>
</dbReference>
<keyword evidence="6" id="KW-0808">Transferase</keyword>
<dbReference type="FunFam" id="3.10.20.370:FF:000003">
    <property type="entry name" value="Transposon Tf2-6 polyprotein"/>
    <property type="match status" value="1"/>
</dbReference>
<keyword evidence="10" id="KW-0064">Aspartyl protease</keyword>
<dbReference type="InterPro" id="IPR016197">
    <property type="entry name" value="Chromo-like_dom_sf"/>
</dbReference>
<dbReference type="EC" id="3.1.26.4" evidence="3"/>
<evidence type="ECO:0000256" key="1">
    <source>
        <dbReference type="ARBA" id="ARBA00004123"/>
    </source>
</evidence>
<dbReference type="Proteomes" id="UP000018467">
    <property type="component" value="Unassembled WGS sequence"/>
</dbReference>
<evidence type="ECO:0000259" key="25">
    <source>
        <dbReference type="PROSITE" id="PS50878"/>
    </source>
</evidence>
<evidence type="ECO:0000256" key="9">
    <source>
        <dbReference type="ARBA" id="ARBA00022723"/>
    </source>
</evidence>
<evidence type="ECO:0000256" key="8">
    <source>
        <dbReference type="ARBA" id="ARBA00022722"/>
    </source>
</evidence>
<keyword evidence="28" id="KW-1185">Reference proteome</keyword>
<keyword evidence="14" id="KW-0229">DNA integration</keyword>
<dbReference type="GO" id="GO:0003677">
    <property type="term" value="F:DNA binding"/>
    <property type="evidence" value="ECO:0007669"/>
    <property type="project" value="UniProtKB-KW"/>
</dbReference>
<dbReference type="InterPro" id="IPR043502">
    <property type="entry name" value="DNA/RNA_pol_sf"/>
</dbReference>
<dbReference type="GeneTree" id="ENSGT01040000240511"/>
<dbReference type="Gene3D" id="1.10.340.70">
    <property type="match status" value="1"/>
</dbReference>
<feature type="compositionally biased region" description="Pro residues" evidence="21">
    <location>
        <begin position="1574"/>
        <end position="1585"/>
    </location>
</feature>
<dbReference type="InterPro" id="IPR041588">
    <property type="entry name" value="Integrase_H2C2"/>
</dbReference>
<dbReference type="Pfam" id="PF00385">
    <property type="entry name" value="Chromo"/>
    <property type="match status" value="1"/>
</dbReference>
<dbReference type="Gene3D" id="2.40.70.10">
    <property type="entry name" value="Acid Proteases"/>
    <property type="match status" value="1"/>
</dbReference>
<dbReference type="GO" id="GO:0003887">
    <property type="term" value="F:DNA-directed DNA polymerase activity"/>
    <property type="evidence" value="ECO:0007669"/>
    <property type="project" value="UniProtKB-KW"/>
</dbReference>
<evidence type="ECO:0000256" key="22">
    <source>
        <dbReference type="SAM" id="Phobius"/>
    </source>
</evidence>
<keyword evidence="9" id="KW-0479">Metal-binding</keyword>
<dbReference type="Pfam" id="PF00078">
    <property type="entry name" value="RVT_1"/>
    <property type="match status" value="1"/>
</dbReference>
<dbReference type="FunFam" id="3.30.420.10:FF:000032">
    <property type="entry name" value="Retrovirus-related Pol polyprotein from transposon 297-like Protein"/>
    <property type="match status" value="1"/>
</dbReference>
<feature type="compositionally biased region" description="Polar residues" evidence="21">
    <location>
        <begin position="1627"/>
        <end position="1636"/>
    </location>
</feature>
<reference evidence="28" key="2">
    <citation type="journal article" date="2014" name="Nat. Commun.">
        <title>The cavefish genome reveals candidate genes for eye loss.</title>
        <authorList>
            <person name="McGaugh S.E."/>
            <person name="Gross J.B."/>
            <person name="Aken B."/>
            <person name="Blin M."/>
            <person name="Borowsky R."/>
            <person name="Chalopin D."/>
            <person name="Hinaux H."/>
            <person name="Jeffery W.R."/>
            <person name="Keene A."/>
            <person name="Ma L."/>
            <person name="Minx P."/>
            <person name="Murphy D."/>
            <person name="O'Quin K.E."/>
            <person name="Retaux S."/>
            <person name="Rohner N."/>
            <person name="Searle S.M."/>
            <person name="Stahl B.A."/>
            <person name="Tabin C."/>
            <person name="Volff J.N."/>
            <person name="Yoshizawa M."/>
            <person name="Warren W.C."/>
        </authorList>
    </citation>
    <scope>NUCLEOTIDE SEQUENCE [LARGE SCALE GENOMIC DNA]</scope>
    <source>
        <strain evidence="28">female</strain>
    </source>
</reference>
<dbReference type="Gene3D" id="3.30.420.10">
    <property type="entry name" value="Ribonuclease H-like superfamily/Ribonuclease H"/>
    <property type="match status" value="1"/>
</dbReference>
<reference evidence="27" key="3">
    <citation type="submission" date="2025-08" db="UniProtKB">
        <authorList>
            <consortium name="Ensembl"/>
        </authorList>
    </citation>
    <scope>IDENTIFICATION</scope>
</reference>
<dbReference type="InterPro" id="IPR045358">
    <property type="entry name" value="Ty3_capsid"/>
</dbReference>
<evidence type="ECO:0000256" key="16">
    <source>
        <dbReference type="ARBA" id="ARBA00022932"/>
    </source>
</evidence>
<evidence type="ECO:0000256" key="4">
    <source>
        <dbReference type="ARBA" id="ARBA00012493"/>
    </source>
</evidence>
<keyword evidence="16" id="KW-0239">DNA-directed DNA polymerase</keyword>
<dbReference type="InterPro" id="IPR041373">
    <property type="entry name" value="RT_RNaseH"/>
</dbReference>
<dbReference type="Pfam" id="PF00665">
    <property type="entry name" value="rve"/>
    <property type="match status" value="1"/>
</dbReference>
<keyword evidence="22" id="KW-0812">Transmembrane</keyword>
<organism evidence="27 28">
    <name type="scientific">Astyanax mexicanus</name>
    <name type="common">Blind cave fish</name>
    <name type="synonym">Astyanax fasciatus mexicanus</name>
    <dbReference type="NCBI Taxonomy" id="7994"/>
    <lineage>
        <taxon>Eukaryota</taxon>
        <taxon>Metazoa</taxon>
        <taxon>Chordata</taxon>
        <taxon>Craniata</taxon>
        <taxon>Vertebrata</taxon>
        <taxon>Euteleostomi</taxon>
        <taxon>Actinopterygii</taxon>
        <taxon>Neopterygii</taxon>
        <taxon>Teleostei</taxon>
        <taxon>Ostariophysi</taxon>
        <taxon>Characiformes</taxon>
        <taxon>Characoidei</taxon>
        <taxon>Acestrorhamphidae</taxon>
        <taxon>Acestrorhamphinae</taxon>
        <taxon>Astyanax</taxon>
    </lineage>
</organism>
<feature type="compositionally biased region" description="Basic and acidic residues" evidence="21">
    <location>
        <begin position="1640"/>
        <end position="1649"/>
    </location>
</feature>
<comment type="subcellular location">
    <subcellularLocation>
        <location evidence="1">Nucleus</location>
    </subcellularLocation>
</comment>
<keyword evidence="18" id="KW-0233">DNA recombination</keyword>
<evidence type="ECO:0000256" key="19">
    <source>
        <dbReference type="ARBA" id="ARBA00039658"/>
    </source>
</evidence>
<dbReference type="InterPro" id="IPR000953">
    <property type="entry name" value="Chromo/chromo_shadow_dom"/>
</dbReference>
<dbReference type="InterPro" id="IPR050951">
    <property type="entry name" value="Retrovirus_Pol_polyprotein"/>
</dbReference>
<dbReference type="InterPro" id="IPR056924">
    <property type="entry name" value="SH3_Tf2-1"/>
</dbReference>
<dbReference type="InterPro" id="IPR001584">
    <property type="entry name" value="Integrase_cat-core"/>
</dbReference>
<dbReference type="GO" id="GO:0006310">
    <property type="term" value="P:DNA recombination"/>
    <property type="evidence" value="ECO:0007669"/>
    <property type="project" value="UniProtKB-KW"/>
</dbReference>
<dbReference type="PROSITE" id="PS50158">
    <property type="entry name" value="ZF_CCHC"/>
    <property type="match status" value="1"/>
</dbReference>
<keyword evidence="20" id="KW-0862">Zinc</keyword>
<keyword evidence="8" id="KW-0540">Nuclease</keyword>
<evidence type="ECO:0000256" key="14">
    <source>
        <dbReference type="ARBA" id="ARBA00022908"/>
    </source>
</evidence>
<evidence type="ECO:0000256" key="13">
    <source>
        <dbReference type="ARBA" id="ARBA00022842"/>
    </source>
</evidence>
<protein>
    <recommendedName>
        <fullName evidence="19">Gypsy retrotransposon integrase-like protein 1</fullName>
        <ecNumber evidence="4">2.7.7.49</ecNumber>
        <ecNumber evidence="3">3.1.26.4</ecNumber>
    </recommendedName>
</protein>
<feature type="transmembrane region" description="Helical" evidence="22">
    <location>
        <begin position="59"/>
        <end position="86"/>
    </location>
</feature>
<dbReference type="SUPFAM" id="SSF53098">
    <property type="entry name" value="Ribonuclease H-like"/>
    <property type="match status" value="1"/>
</dbReference>
<evidence type="ECO:0000256" key="11">
    <source>
        <dbReference type="ARBA" id="ARBA00022759"/>
    </source>
</evidence>
<keyword evidence="22" id="KW-0472">Membrane</keyword>
<evidence type="ECO:0000256" key="17">
    <source>
        <dbReference type="ARBA" id="ARBA00023125"/>
    </source>
</evidence>
<feature type="region of interest" description="Disordered" evidence="21">
    <location>
        <begin position="1533"/>
        <end position="1660"/>
    </location>
</feature>
<evidence type="ECO:0000256" key="3">
    <source>
        <dbReference type="ARBA" id="ARBA00012180"/>
    </source>
</evidence>
<dbReference type="GO" id="GO:0006508">
    <property type="term" value="P:proteolysis"/>
    <property type="evidence" value="ECO:0007669"/>
    <property type="project" value="UniProtKB-KW"/>
</dbReference>
<keyword evidence="5" id="KW-0645">Protease</keyword>
<dbReference type="CDD" id="cd01647">
    <property type="entry name" value="RT_LTR"/>
    <property type="match status" value="1"/>
</dbReference>
<evidence type="ECO:0000256" key="21">
    <source>
        <dbReference type="SAM" id="MobiDB-lite"/>
    </source>
</evidence>
<dbReference type="GO" id="GO:0005634">
    <property type="term" value="C:nucleus"/>
    <property type="evidence" value="ECO:0007669"/>
    <property type="project" value="UniProtKB-SubCell"/>
</dbReference>
<feature type="region of interest" description="Disordered" evidence="21">
    <location>
        <begin position="358"/>
        <end position="379"/>
    </location>
</feature>
<feature type="domain" description="Chromo" evidence="23">
    <location>
        <begin position="1484"/>
        <end position="1542"/>
    </location>
</feature>
<feature type="compositionally biased region" description="Low complexity" evidence="21">
    <location>
        <begin position="365"/>
        <end position="377"/>
    </location>
</feature>
<dbReference type="InterPro" id="IPR023780">
    <property type="entry name" value="Chromo_domain"/>
</dbReference>
<dbReference type="Pfam" id="PF24626">
    <property type="entry name" value="SH3_Tf2-1"/>
    <property type="match status" value="1"/>
</dbReference>
<evidence type="ECO:0000256" key="10">
    <source>
        <dbReference type="ARBA" id="ARBA00022750"/>
    </source>
</evidence>
<keyword evidence="15" id="KW-0695">RNA-directed DNA polymerase</keyword>
<evidence type="ECO:0000259" key="24">
    <source>
        <dbReference type="PROSITE" id="PS50158"/>
    </source>
</evidence>
<dbReference type="PANTHER" id="PTHR37984:SF5">
    <property type="entry name" value="PROTEIN NYNRIN-LIKE"/>
    <property type="match status" value="1"/>
</dbReference>
<dbReference type="SUPFAM" id="SSF56672">
    <property type="entry name" value="DNA/RNA polymerases"/>
    <property type="match status" value="1"/>
</dbReference>
<keyword evidence="13" id="KW-0460">Magnesium</keyword>
<evidence type="ECO:0000259" key="23">
    <source>
        <dbReference type="PROSITE" id="PS50013"/>
    </source>
</evidence>
<reference evidence="27" key="4">
    <citation type="submission" date="2025-09" db="UniProtKB">
        <authorList>
            <consortium name="Ensembl"/>
        </authorList>
    </citation>
    <scope>IDENTIFICATION</scope>
</reference>
<dbReference type="GO" id="GO:0008270">
    <property type="term" value="F:zinc ion binding"/>
    <property type="evidence" value="ECO:0007669"/>
    <property type="project" value="UniProtKB-KW"/>
</dbReference>
<feature type="domain" description="CCHC-type" evidence="24">
    <location>
        <begin position="399"/>
        <end position="412"/>
    </location>
</feature>
<keyword evidence="20" id="KW-0863">Zinc-finger</keyword>
<name>A0A3B1KAR8_ASTMX</name>
<dbReference type="InterPro" id="IPR043128">
    <property type="entry name" value="Rev_trsase/Diguanyl_cyclase"/>
</dbReference>
<evidence type="ECO:0000256" key="15">
    <source>
        <dbReference type="ARBA" id="ARBA00022918"/>
    </source>
</evidence>
<dbReference type="Gene3D" id="3.30.70.270">
    <property type="match status" value="2"/>
</dbReference>
<evidence type="ECO:0000256" key="20">
    <source>
        <dbReference type="PROSITE-ProRule" id="PRU00047"/>
    </source>
</evidence>
<feature type="domain" description="Reverse transcriptase" evidence="25">
    <location>
        <begin position="659"/>
        <end position="838"/>
    </location>
</feature>
<evidence type="ECO:0000256" key="6">
    <source>
        <dbReference type="ARBA" id="ARBA00022679"/>
    </source>
</evidence>
<dbReference type="CDD" id="cd00303">
    <property type="entry name" value="retropepsin_like"/>
    <property type="match status" value="1"/>
</dbReference>
<comment type="similarity">
    <text evidence="2">Belongs to the beta type-B retroviral polymerase family. HERV class-II K(HML-2) pol subfamily.</text>
</comment>
<dbReference type="Bgee" id="ENSAMXG00000036523">
    <property type="expression patterns" value="Expressed in embryo and 13 other cell types or tissues"/>
</dbReference>
<evidence type="ECO:0000259" key="26">
    <source>
        <dbReference type="PROSITE" id="PS50994"/>
    </source>
</evidence>
<dbReference type="GO" id="GO:0004523">
    <property type="term" value="F:RNA-DNA hybrid ribonuclease activity"/>
    <property type="evidence" value="ECO:0007669"/>
    <property type="project" value="UniProtKB-EC"/>
</dbReference>
<evidence type="ECO:0000256" key="7">
    <source>
        <dbReference type="ARBA" id="ARBA00022695"/>
    </source>
</evidence>
<dbReference type="PANTHER" id="PTHR37984">
    <property type="entry name" value="PROTEIN CBG26694"/>
    <property type="match status" value="1"/>
</dbReference>
<dbReference type="Pfam" id="PF19259">
    <property type="entry name" value="Ty3_capsid"/>
    <property type="match status" value="1"/>
</dbReference>
<reference evidence="28" key="1">
    <citation type="submission" date="2013-03" db="EMBL/GenBank/DDBJ databases">
        <authorList>
            <person name="Jeffery W."/>
            <person name="Warren W."/>
            <person name="Wilson R.K."/>
        </authorList>
    </citation>
    <scope>NUCLEOTIDE SEQUENCE</scope>
    <source>
        <strain evidence="28">female</strain>
    </source>
</reference>
<dbReference type="InterPro" id="IPR036397">
    <property type="entry name" value="RNaseH_sf"/>
</dbReference>
<evidence type="ECO:0000313" key="27">
    <source>
        <dbReference type="Ensembl" id="ENSAMXP00000050764.1"/>
    </source>
</evidence>
<dbReference type="FunFam" id="3.30.70.270:FF:000020">
    <property type="entry name" value="Transposon Tf2-6 polyprotein-like Protein"/>
    <property type="match status" value="1"/>
</dbReference>
<feature type="domain" description="Integrase catalytic" evidence="26">
    <location>
        <begin position="1181"/>
        <end position="1340"/>
    </location>
</feature>
<dbReference type="PROSITE" id="PS50013">
    <property type="entry name" value="CHROMO_2"/>
    <property type="match status" value="1"/>
</dbReference>
<dbReference type="Ensembl" id="ENSAMXT00000042149.1">
    <property type="protein sequence ID" value="ENSAMXP00000050764.1"/>
    <property type="gene ID" value="ENSAMXG00000036523.1"/>
</dbReference>
<dbReference type="SMART" id="SM00298">
    <property type="entry name" value="CHROMO"/>
    <property type="match status" value="1"/>
</dbReference>